<feature type="domain" description="ABC transporter" evidence="10">
    <location>
        <begin position="7"/>
        <end position="242"/>
    </location>
</feature>
<keyword evidence="9" id="KW-0472">Membrane</keyword>
<reference evidence="11 12" key="1">
    <citation type="submission" date="2014-11" db="EMBL/GenBank/DDBJ databases">
        <title>Draft Genome Sequences of Paenibacillus polymyxa NRRL B-30509 and Paenibacillus terrae NRRL B-30644, Strains from a Poultry Environment that Produce Tridecaptin A and Paenicidins.</title>
        <authorList>
            <person name="van Belkum M.J."/>
            <person name="Lohans C.T."/>
            <person name="Vederas J.C."/>
        </authorList>
    </citation>
    <scope>NUCLEOTIDE SEQUENCE [LARGE SCALE GENOMIC DNA]</scope>
    <source>
        <strain evidence="11 12">NRRL B-30644</strain>
    </source>
</reference>
<dbReference type="SMART" id="SM00382">
    <property type="entry name" value="AAA"/>
    <property type="match status" value="2"/>
</dbReference>
<name>A0A0D7X1G4_9BACL</name>
<dbReference type="Gene3D" id="3.40.50.300">
    <property type="entry name" value="P-loop containing nucleotide triphosphate hydrolases"/>
    <property type="match status" value="2"/>
</dbReference>
<dbReference type="GO" id="GO:0016887">
    <property type="term" value="F:ATP hydrolysis activity"/>
    <property type="evidence" value="ECO:0007669"/>
    <property type="project" value="InterPro"/>
</dbReference>
<evidence type="ECO:0000313" key="11">
    <source>
        <dbReference type="EMBL" id="KJD43862.1"/>
    </source>
</evidence>
<keyword evidence="4" id="KW-0762">Sugar transport</keyword>
<evidence type="ECO:0000259" key="10">
    <source>
        <dbReference type="PROSITE" id="PS50893"/>
    </source>
</evidence>
<keyword evidence="3" id="KW-1003">Cell membrane</keyword>
<dbReference type="CDD" id="cd03216">
    <property type="entry name" value="ABC_Carb_Monos_I"/>
    <property type="match status" value="1"/>
</dbReference>
<dbReference type="InterPro" id="IPR003593">
    <property type="entry name" value="AAA+_ATPase"/>
</dbReference>
<dbReference type="PROSITE" id="PS00211">
    <property type="entry name" value="ABC_TRANSPORTER_1"/>
    <property type="match status" value="1"/>
</dbReference>
<dbReference type="PATRIC" id="fig|159743.3.peg.4499"/>
<organism evidence="11 12">
    <name type="scientific">Paenibacillus terrae</name>
    <dbReference type="NCBI Taxonomy" id="159743"/>
    <lineage>
        <taxon>Bacteria</taxon>
        <taxon>Bacillati</taxon>
        <taxon>Bacillota</taxon>
        <taxon>Bacilli</taxon>
        <taxon>Bacillales</taxon>
        <taxon>Paenibacillaceae</taxon>
        <taxon>Paenibacillus</taxon>
    </lineage>
</organism>
<evidence type="ECO:0000256" key="6">
    <source>
        <dbReference type="ARBA" id="ARBA00022741"/>
    </source>
</evidence>
<dbReference type="InterPro" id="IPR003439">
    <property type="entry name" value="ABC_transporter-like_ATP-bd"/>
</dbReference>
<evidence type="ECO:0000256" key="8">
    <source>
        <dbReference type="ARBA" id="ARBA00022967"/>
    </source>
</evidence>
<evidence type="ECO:0000256" key="9">
    <source>
        <dbReference type="ARBA" id="ARBA00023136"/>
    </source>
</evidence>
<dbReference type="SUPFAM" id="SSF52540">
    <property type="entry name" value="P-loop containing nucleoside triphosphate hydrolases"/>
    <property type="match status" value="2"/>
</dbReference>
<evidence type="ECO:0000256" key="7">
    <source>
        <dbReference type="ARBA" id="ARBA00022840"/>
    </source>
</evidence>
<dbReference type="GO" id="GO:0005886">
    <property type="term" value="C:plasma membrane"/>
    <property type="evidence" value="ECO:0007669"/>
    <property type="project" value="UniProtKB-SubCell"/>
</dbReference>
<evidence type="ECO:0000256" key="3">
    <source>
        <dbReference type="ARBA" id="ARBA00022475"/>
    </source>
</evidence>
<keyword evidence="2" id="KW-0813">Transport</keyword>
<evidence type="ECO:0000256" key="5">
    <source>
        <dbReference type="ARBA" id="ARBA00022737"/>
    </source>
</evidence>
<dbReference type="Pfam" id="PF00005">
    <property type="entry name" value="ABC_tran"/>
    <property type="match status" value="2"/>
</dbReference>
<evidence type="ECO:0000256" key="1">
    <source>
        <dbReference type="ARBA" id="ARBA00004202"/>
    </source>
</evidence>
<dbReference type="PROSITE" id="PS50893">
    <property type="entry name" value="ABC_TRANSPORTER_2"/>
    <property type="match status" value="2"/>
</dbReference>
<dbReference type="CDD" id="cd03215">
    <property type="entry name" value="ABC_Carb_Monos_II"/>
    <property type="match status" value="1"/>
</dbReference>
<keyword evidence="8" id="KW-1278">Translocase</keyword>
<dbReference type="AlphaFoldDB" id="A0A0D7X1G4"/>
<gene>
    <name evidence="11" type="ORF">QD47_20255</name>
</gene>
<comment type="subcellular location">
    <subcellularLocation>
        <location evidence="1">Cell membrane</location>
        <topology evidence="1">Peripheral membrane protein</topology>
    </subcellularLocation>
</comment>
<keyword evidence="5" id="KW-0677">Repeat</keyword>
<keyword evidence="6" id="KW-0547">Nucleotide-binding</keyword>
<dbReference type="PANTHER" id="PTHR43790:SF3">
    <property type="entry name" value="D-ALLOSE IMPORT ATP-BINDING PROTEIN ALSA-RELATED"/>
    <property type="match status" value="1"/>
</dbReference>
<dbReference type="OrthoDB" id="9771863at2"/>
<dbReference type="InterPro" id="IPR027417">
    <property type="entry name" value="P-loop_NTPase"/>
</dbReference>
<accession>A0A0D7X1G4</accession>
<evidence type="ECO:0000256" key="2">
    <source>
        <dbReference type="ARBA" id="ARBA00022448"/>
    </source>
</evidence>
<dbReference type="Proteomes" id="UP000032534">
    <property type="component" value="Unassembled WGS sequence"/>
</dbReference>
<feature type="domain" description="ABC transporter" evidence="10">
    <location>
        <begin position="254"/>
        <end position="498"/>
    </location>
</feature>
<comment type="caution">
    <text evidence="11">The sequence shown here is derived from an EMBL/GenBank/DDBJ whole genome shotgun (WGS) entry which is preliminary data.</text>
</comment>
<dbReference type="GO" id="GO:0005524">
    <property type="term" value="F:ATP binding"/>
    <property type="evidence" value="ECO:0007669"/>
    <property type="project" value="UniProtKB-KW"/>
</dbReference>
<protein>
    <submittedName>
        <fullName evidence="11">ABC transporter</fullName>
    </submittedName>
</protein>
<proteinExistence type="predicted"/>
<dbReference type="PANTHER" id="PTHR43790">
    <property type="entry name" value="CARBOHYDRATE TRANSPORT ATP-BINDING PROTEIN MG119-RELATED"/>
    <property type="match status" value="1"/>
</dbReference>
<evidence type="ECO:0000313" key="12">
    <source>
        <dbReference type="Proteomes" id="UP000032534"/>
    </source>
</evidence>
<keyword evidence="12" id="KW-1185">Reference proteome</keyword>
<dbReference type="FunFam" id="3.40.50.300:FF:000127">
    <property type="entry name" value="Ribose import ATP-binding protein RbsA"/>
    <property type="match status" value="1"/>
</dbReference>
<dbReference type="RefSeq" id="WP_044647825.1">
    <property type="nucleotide sequence ID" value="NZ_JTHP01000047.1"/>
</dbReference>
<dbReference type="InterPro" id="IPR050107">
    <property type="entry name" value="ABC_carbohydrate_import_ATPase"/>
</dbReference>
<evidence type="ECO:0000256" key="4">
    <source>
        <dbReference type="ARBA" id="ARBA00022597"/>
    </source>
</evidence>
<sequence length="502" mass="55783">MSENPIIRFKGVTKIFPGQKALDNIHFDVCEGEVHALIGENGAGKSTLLNILHGIYNEYEGEVWITGEKVAFRNAQDALQRGISKVHQEVSLIPDLTAGQNVALGFEPMNGPFIDFKALHDKVNDILIRLRCKFKSTDLVSELSTGEMQMLAIAKALFHQSRIISFDEPTAALTENETTALFEIIKELKTNGITVLFISHRLDELFQISDRITVLRDGKHVGTFDTGSITRKQLIQSMVGRDVAAFAERKKPDLYTEEVVLEAKGLSRNGVFENVSFYLKKGEILGFSGLVGSKRTDVVRTLFGAERKSSGDLYIRGRKVKIGSPKQGLKHGIGLIPENRKTQGFVSVLNNADNMGLAAMNKFSAFGFVNEKKKLENCSHFSEEIRLNRRDPSYLTYNLSGGNQQKVVIGKWLSTDADILIFDEPTKGVDVGAKAEIYRLMEDLLEAGKSIIMVSSELPEVIGMSDRVIVMHEGKLIKELQRSELNEETILHYAMGGTEQTS</sequence>
<keyword evidence="7" id="KW-0067">ATP-binding</keyword>
<dbReference type="EMBL" id="JTHP01000047">
    <property type="protein sequence ID" value="KJD43862.1"/>
    <property type="molecule type" value="Genomic_DNA"/>
</dbReference>
<dbReference type="InterPro" id="IPR017871">
    <property type="entry name" value="ABC_transporter-like_CS"/>
</dbReference>